<dbReference type="InterPro" id="IPR044435">
    <property type="entry name" value="Set3/4_SET"/>
</dbReference>
<dbReference type="PANTHER" id="PTHR46462">
    <property type="entry name" value="UPSET, ISOFORM A"/>
    <property type="match status" value="1"/>
</dbReference>
<feature type="domain" description="SET" evidence="8">
    <location>
        <begin position="341"/>
        <end position="478"/>
    </location>
</feature>
<name>A0AA35NB85_SACMI</name>
<dbReference type="GO" id="GO:0034967">
    <property type="term" value="C:Set3 complex"/>
    <property type="evidence" value="ECO:0007669"/>
    <property type="project" value="TreeGrafter"/>
</dbReference>
<dbReference type="InterPro" id="IPR001214">
    <property type="entry name" value="SET_dom"/>
</dbReference>
<dbReference type="SUPFAM" id="SSF57903">
    <property type="entry name" value="FYVE/PHD zinc finger"/>
    <property type="match status" value="1"/>
</dbReference>
<proteinExistence type="predicted"/>
<dbReference type="InterPro" id="IPR019787">
    <property type="entry name" value="Znf_PHD-finger"/>
</dbReference>
<dbReference type="GO" id="GO:0008270">
    <property type="term" value="F:zinc ion binding"/>
    <property type="evidence" value="ECO:0007669"/>
    <property type="project" value="UniProtKB-KW"/>
</dbReference>
<dbReference type="InterPro" id="IPR046341">
    <property type="entry name" value="SET_dom_sf"/>
</dbReference>
<dbReference type="Pfam" id="PF00628">
    <property type="entry name" value="PHD"/>
    <property type="match status" value="1"/>
</dbReference>
<feature type="region of interest" description="Disordered" evidence="6">
    <location>
        <begin position="1"/>
        <end position="47"/>
    </location>
</feature>
<dbReference type="InterPro" id="IPR011011">
    <property type="entry name" value="Znf_FYVE_PHD"/>
</dbReference>
<dbReference type="PROSITE" id="PS01359">
    <property type="entry name" value="ZF_PHD_1"/>
    <property type="match status" value="1"/>
</dbReference>
<evidence type="ECO:0000313" key="10">
    <source>
        <dbReference type="Proteomes" id="UP001161438"/>
    </source>
</evidence>
<dbReference type="SMART" id="SM00317">
    <property type="entry name" value="SET"/>
    <property type="match status" value="1"/>
</dbReference>
<dbReference type="SUPFAM" id="SSF82199">
    <property type="entry name" value="SET domain"/>
    <property type="match status" value="1"/>
</dbReference>
<evidence type="ECO:0000256" key="3">
    <source>
        <dbReference type="ARBA" id="ARBA00022833"/>
    </source>
</evidence>
<dbReference type="Pfam" id="PF00856">
    <property type="entry name" value="SET"/>
    <property type="match status" value="1"/>
</dbReference>
<dbReference type="CDD" id="cd19183">
    <property type="entry name" value="SET_SpSET3-like"/>
    <property type="match status" value="1"/>
</dbReference>
<dbReference type="Proteomes" id="UP001161438">
    <property type="component" value="Chromosome 10"/>
</dbReference>
<keyword evidence="3" id="KW-0862">Zinc</keyword>
<reference evidence="9" key="1">
    <citation type="submission" date="2022-10" db="EMBL/GenBank/DDBJ databases">
        <authorList>
            <person name="Byrne P K."/>
        </authorList>
    </citation>
    <scope>NUCLEOTIDE SEQUENCE</scope>
    <source>
        <strain evidence="9">IFO1815</strain>
    </source>
</reference>
<dbReference type="GO" id="GO:0006325">
    <property type="term" value="P:chromatin organization"/>
    <property type="evidence" value="ECO:0007669"/>
    <property type="project" value="UniProtKB-KW"/>
</dbReference>
<keyword evidence="1" id="KW-0479">Metal-binding</keyword>
<protein>
    <submittedName>
        <fullName evidence="9">Uncharacterized protein</fullName>
    </submittedName>
</protein>
<keyword evidence="2 5" id="KW-0863">Zinc-finger</keyword>
<evidence type="ECO:0000256" key="5">
    <source>
        <dbReference type="PROSITE-ProRule" id="PRU00146"/>
    </source>
</evidence>
<dbReference type="GO" id="GO:0006355">
    <property type="term" value="P:regulation of DNA-templated transcription"/>
    <property type="evidence" value="ECO:0007669"/>
    <property type="project" value="TreeGrafter"/>
</dbReference>
<evidence type="ECO:0000256" key="6">
    <source>
        <dbReference type="SAM" id="MobiDB-lite"/>
    </source>
</evidence>
<evidence type="ECO:0000313" key="9">
    <source>
        <dbReference type="EMBL" id="CAI4034319.1"/>
    </source>
</evidence>
<evidence type="ECO:0000259" key="7">
    <source>
        <dbReference type="PROSITE" id="PS50016"/>
    </source>
</evidence>
<dbReference type="Gene3D" id="2.170.270.10">
    <property type="entry name" value="SET domain"/>
    <property type="match status" value="1"/>
</dbReference>
<dbReference type="AlphaFoldDB" id="A0AA35NB85"/>
<dbReference type="InterPro" id="IPR019786">
    <property type="entry name" value="Zinc_finger_PHD-type_CS"/>
</dbReference>
<evidence type="ECO:0000256" key="4">
    <source>
        <dbReference type="ARBA" id="ARBA00022853"/>
    </source>
</evidence>
<gene>
    <name evidence="9" type="primary">SMKI10G1060</name>
    <name evidence="9" type="ORF">SMKI_10G1060</name>
</gene>
<dbReference type="GeneID" id="80919136"/>
<dbReference type="InterPro" id="IPR013083">
    <property type="entry name" value="Znf_RING/FYVE/PHD"/>
</dbReference>
<dbReference type="PROSITE" id="PS50016">
    <property type="entry name" value="ZF_PHD_2"/>
    <property type="match status" value="1"/>
</dbReference>
<keyword evidence="10" id="KW-1185">Reference proteome</keyword>
<accession>A0AA35NB85</accession>
<dbReference type="GO" id="GO:0070210">
    <property type="term" value="C:Rpd3L-Expanded complex"/>
    <property type="evidence" value="ECO:0007669"/>
    <property type="project" value="TreeGrafter"/>
</dbReference>
<dbReference type="SMART" id="SM00249">
    <property type="entry name" value="PHD"/>
    <property type="match status" value="1"/>
</dbReference>
<dbReference type="InterPro" id="IPR001965">
    <property type="entry name" value="Znf_PHD"/>
</dbReference>
<dbReference type="PANTHER" id="PTHR46462:SF3">
    <property type="entry name" value="UPSET, ISOFORM A"/>
    <property type="match status" value="1"/>
</dbReference>
<evidence type="ECO:0000256" key="1">
    <source>
        <dbReference type="ARBA" id="ARBA00022723"/>
    </source>
</evidence>
<feature type="domain" description="PHD-type" evidence="7">
    <location>
        <begin position="160"/>
        <end position="210"/>
    </location>
</feature>
<evidence type="ECO:0000256" key="2">
    <source>
        <dbReference type="ARBA" id="ARBA00022771"/>
    </source>
</evidence>
<sequence length="565" mass="64080">MTSPETLPTRHTRKGRSCSTTDKIISRSSSYSSNSSMSKDYSDHTPLSISSAASEPLASPQFMPIRTFNPIATAGPTPMHLFQNERGIFNHHSSSSSSKAISSNKRGIAAAVALATAATIPFPLKRKSQDGSSKAPVAGCEPTEQKKIALSMNSQSNKPRNSCICGSDDSKDELFIQCNKCKTWQHKLCYSFKKSDPIKRDFVCKRCDSKTELQANQAKPMIFARKMRDERLFQFSSIVTTSALKADQQQQSIKGPTEQPKKRQLHYTNSVTLPSEDSINTRKKLKHEKPVAPGHFLKPLLNEVSSSHGIEFKPITTSEYKDKYVKMFIDNHYDDDWVVCSNWEGSRSIDIQVRKLSNGKDLAVFISNSCLKGELIQEYLGIIDFQKNYQTNASNDYRSMGTTKPRVLFHPHWPLFIDSREVGGLTRYIRRSCDPNVELITIRPPNEKPGADKDCRVKFVLRAIRDIKEGEEISLEWQWDLRNPIWEIINASKDLDTLPDLDKFWLMGSIKTILTNCDCACGYLDHNCPITKIKNFSEEFMRNTKKSLSNKSYFNTIMHNFKPQI</sequence>
<organism evidence="9 10">
    <name type="scientific">Saccharomyces mikatae IFO 1815</name>
    <dbReference type="NCBI Taxonomy" id="226126"/>
    <lineage>
        <taxon>Eukaryota</taxon>
        <taxon>Fungi</taxon>
        <taxon>Dikarya</taxon>
        <taxon>Ascomycota</taxon>
        <taxon>Saccharomycotina</taxon>
        <taxon>Saccharomycetes</taxon>
        <taxon>Saccharomycetales</taxon>
        <taxon>Saccharomycetaceae</taxon>
        <taxon>Saccharomyces</taxon>
    </lineage>
</organism>
<dbReference type="PROSITE" id="PS50280">
    <property type="entry name" value="SET"/>
    <property type="match status" value="1"/>
</dbReference>
<keyword evidence="4" id="KW-0156">Chromatin regulator</keyword>
<dbReference type="EMBL" id="OX365766">
    <property type="protein sequence ID" value="CAI4034319.1"/>
    <property type="molecule type" value="Genomic_DNA"/>
</dbReference>
<feature type="compositionally biased region" description="Low complexity" evidence="6">
    <location>
        <begin position="26"/>
        <end position="39"/>
    </location>
</feature>
<evidence type="ECO:0000259" key="8">
    <source>
        <dbReference type="PROSITE" id="PS50280"/>
    </source>
</evidence>
<dbReference type="RefSeq" id="XP_056077440.1">
    <property type="nucleotide sequence ID" value="XM_056223420.1"/>
</dbReference>
<dbReference type="Gene3D" id="3.30.40.10">
    <property type="entry name" value="Zinc/RING finger domain, C3HC4 (zinc finger)"/>
    <property type="match status" value="1"/>
</dbReference>